<dbReference type="InterPro" id="IPR035992">
    <property type="entry name" value="Ricin_B-like_lectins"/>
</dbReference>
<protein>
    <submittedName>
        <fullName evidence="1">Uncharacterized protein</fullName>
    </submittedName>
</protein>
<dbReference type="EMBL" id="RBNI01007862">
    <property type="protein sequence ID" value="RUP45079.1"/>
    <property type="molecule type" value="Genomic_DNA"/>
</dbReference>
<feature type="non-terminal residue" evidence="1">
    <location>
        <position position="1"/>
    </location>
</feature>
<dbReference type="AlphaFoldDB" id="A0A433D2L3"/>
<proteinExistence type="predicted"/>
<name>A0A433D2L3_9FUNG</name>
<evidence type="ECO:0000313" key="2">
    <source>
        <dbReference type="Proteomes" id="UP000268093"/>
    </source>
</evidence>
<reference evidence="1 2" key="1">
    <citation type="journal article" date="2018" name="New Phytol.">
        <title>Phylogenomics of Endogonaceae and evolution of mycorrhizas within Mucoromycota.</title>
        <authorList>
            <person name="Chang Y."/>
            <person name="Desiro A."/>
            <person name="Na H."/>
            <person name="Sandor L."/>
            <person name="Lipzen A."/>
            <person name="Clum A."/>
            <person name="Barry K."/>
            <person name="Grigoriev I.V."/>
            <person name="Martin F.M."/>
            <person name="Stajich J.E."/>
            <person name="Smith M.E."/>
            <person name="Bonito G."/>
            <person name="Spatafora J.W."/>
        </authorList>
    </citation>
    <scope>NUCLEOTIDE SEQUENCE [LARGE SCALE GENOMIC DNA]</scope>
    <source>
        <strain evidence="1 2">GMNB39</strain>
    </source>
</reference>
<accession>A0A433D2L3</accession>
<dbReference type="Gene3D" id="2.80.10.50">
    <property type="match status" value="1"/>
</dbReference>
<organism evidence="1 2">
    <name type="scientific">Jimgerdemannia flammicorona</name>
    <dbReference type="NCBI Taxonomy" id="994334"/>
    <lineage>
        <taxon>Eukaryota</taxon>
        <taxon>Fungi</taxon>
        <taxon>Fungi incertae sedis</taxon>
        <taxon>Mucoromycota</taxon>
        <taxon>Mucoromycotina</taxon>
        <taxon>Endogonomycetes</taxon>
        <taxon>Endogonales</taxon>
        <taxon>Endogonaceae</taxon>
        <taxon>Jimgerdemannia</taxon>
    </lineage>
</organism>
<comment type="caution">
    <text evidence="1">The sequence shown here is derived from an EMBL/GenBank/DDBJ whole genome shotgun (WGS) entry which is preliminary data.</text>
</comment>
<keyword evidence="2" id="KW-1185">Reference proteome</keyword>
<gene>
    <name evidence="1" type="ORF">BC936DRAFT_148640</name>
</gene>
<dbReference type="Proteomes" id="UP000268093">
    <property type="component" value="Unassembled WGS sequence"/>
</dbReference>
<dbReference type="SUPFAM" id="SSF50370">
    <property type="entry name" value="Ricin B-like lectins"/>
    <property type="match status" value="1"/>
</dbReference>
<evidence type="ECO:0000313" key="1">
    <source>
        <dbReference type="EMBL" id="RUP45079.1"/>
    </source>
</evidence>
<sequence length="393" mass="43589">NLKLSTQWSAKGAEESINQQFGLTPEGHIYAISMPTLVLGFKEGIFGWNEGARVKLQLQYKMDEKEQRWDFIVPNFNKTEKEAGSTASGSQICQNTVTEEPSQQWGLTIEGYIYTKGNDHLVLGIKESWFWFSSREGSHVYLLDKKDVDHKEQLWNFVMLVFKKTAGVSSSTQNLPRRQSYQEITAITTREGVAVLGGIAVATEIVKDVVSKDKRPSEPLTLTAPLHLRQAEGNGTGGVRNAFDQAGYYSAELDAIHRQHLSVGITIRALSHTTTQMSKRSRASGTSATSLIHDSISLKGPLKDVTKARDAVEALLDSIDVQQVDVVYPIAQEILAFRRFKSLAGSIRTRRNVVMEYFRKSATCDNVTIHIVASGGAGASTIRWGNSRNPLRD</sequence>